<keyword evidence="1" id="KW-0418">Kinase</keyword>
<dbReference type="RefSeq" id="WP_224461503.1">
    <property type="nucleotide sequence ID" value="NZ_JAIQZE010000009.1"/>
</dbReference>
<keyword evidence="1" id="KW-0808">Transferase</keyword>
<protein>
    <submittedName>
        <fullName evidence="1">Lipopolysaccharide kinase InaA family protein</fullName>
    </submittedName>
</protein>
<sequence>MNSDYNPAFIQFKDALLELINSFDTVGTVFGNGDRNIIKTVDFEDLTLNIKSFKEPNFINQIAYQYFRKSKARRSFEYATILREIGIGTPNPVAYFEFKKGIGFGKSFYISEHTVPDLTYRELVHEPNYSNHEEILRAFTRFTFHLHEKGVEFQDHSPGNTLIFIEDNDYKFSLVDLNRMKFKVLNFKERMYNFRRLTPKKEMVEVMSDEYARLIDKPKEEVFKLMWNYTSEFQRKFQLKQKRKKKLKSIF</sequence>
<keyword evidence="2" id="KW-1185">Reference proteome</keyword>
<reference evidence="2" key="1">
    <citation type="submission" date="2023-07" db="EMBL/GenBank/DDBJ databases">
        <title>Novel species isolated from saline lakes on Tibetan Plateau.</title>
        <authorList>
            <person name="Lu H."/>
        </authorList>
    </citation>
    <scope>NUCLEOTIDE SEQUENCE [LARGE SCALE GENOMIC DNA]</scope>
    <source>
        <strain evidence="2">CAK8W</strain>
    </source>
</reference>
<gene>
    <name evidence="1" type="ORF">LB452_09495</name>
</gene>
<dbReference type="Pfam" id="PF06293">
    <property type="entry name" value="Kdo"/>
    <property type="match status" value="1"/>
</dbReference>
<dbReference type="Proteomes" id="UP001199314">
    <property type="component" value="Unassembled WGS sequence"/>
</dbReference>
<dbReference type="GO" id="GO:0016301">
    <property type="term" value="F:kinase activity"/>
    <property type="evidence" value="ECO:0007669"/>
    <property type="project" value="UniProtKB-KW"/>
</dbReference>
<comment type="caution">
    <text evidence="1">The sequence shown here is derived from an EMBL/GenBank/DDBJ whole genome shotgun (WGS) entry which is preliminary data.</text>
</comment>
<evidence type="ECO:0000313" key="2">
    <source>
        <dbReference type="Proteomes" id="UP001199314"/>
    </source>
</evidence>
<dbReference type="EMBL" id="JAIQZE010000009">
    <property type="protein sequence ID" value="MBZ9779158.1"/>
    <property type="molecule type" value="Genomic_DNA"/>
</dbReference>
<evidence type="ECO:0000313" key="1">
    <source>
        <dbReference type="EMBL" id="MBZ9779158.1"/>
    </source>
</evidence>
<accession>A0ABS7XJK9</accession>
<organism evidence="1 2">
    <name type="scientific">Psychroflexus longus</name>
    <dbReference type="NCBI Taxonomy" id="2873596"/>
    <lineage>
        <taxon>Bacteria</taxon>
        <taxon>Pseudomonadati</taxon>
        <taxon>Bacteroidota</taxon>
        <taxon>Flavobacteriia</taxon>
        <taxon>Flavobacteriales</taxon>
        <taxon>Flavobacteriaceae</taxon>
        <taxon>Psychroflexus</taxon>
    </lineage>
</organism>
<name>A0ABS7XJK9_9FLAO</name>
<proteinExistence type="predicted"/>